<proteinExistence type="predicted"/>
<reference evidence="2 3" key="1">
    <citation type="submission" date="2020-08" db="EMBL/GenBank/DDBJ databases">
        <title>Sequencing the genomes of 1000 actinobacteria strains.</title>
        <authorList>
            <person name="Klenk H.-P."/>
        </authorList>
    </citation>
    <scope>NUCLEOTIDE SEQUENCE [LARGE SCALE GENOMIC DNA]</scope>
    <source>
        <strain evidence="2 3">DSM 45258</strain>
    </source>
</reference>
<dbReference type="AlphaFoldDB" id="A0A839RKB0"/>
<feature type="transmembrane region" description="Helical" evidence="1">
    <location>
        <begin position="100"/>
        <end position="121"/>
    </location>
</feature>
<keyword evidence="1" id="KW-0812">Transmembrane</keyword>
<keyword evidence="1" id="KW-0472">Membrane</keyword>
<keyword evidence="1" id="KW-1133">Transmembrane helix</keyword>
<evidence type="ECO:0000313" key="2">
    <source>
        <dbReference type="EMBL" id="MBB3036556.1"/>
    </source>
</evidence>
<name>A0A839RKB0_9ACTN</name>
<organism evidence="2 3">
    <name type="scientific">Hoyosella altamirensis</name>
    <dbReference type="NCBI Taxonomy" id="616997"/>
    <lineage>
        <taxon>Bacteria</taxon>
        <taxon>Bacillati</taxon>
        <taxon>Actinomycetota</taxon>
        <taxon>Actinomycetes</taxon>
        <taxon>Mycobacteriales</taxon>
        <taxon>Hoyosellaceae</taxon>
        <taxon>Hoyosella</taxon>
    </lineage>
</organism>
<feature type="transmembrane region" description="Helical" evidence="1">
    <location>
        <begin position="179"/>
        <end position="203"/>
    </location>
</feature>
<feature type="transmembrane region" description="Helical" evidence="1">
    <location>
        <begin position="149"/>
        <end position="167"/>
    </location>
</feature>
<dbReference type="Pfam" id="PF11361">
    <property type="entry name" value="DUF3159"/>
    <property type="match status" value="1"/>
</dbReference>
<protein>
    <submittedName>
        <fullName evidence="2">Intracellular septation protein A</fullName>
    </submittedName>
</protein>
<feature type="transmembrane region" description="Helical" evidence="1">
    <location>
        <begin position="49"/>
        <end position="69"/>
    </location>
</feature>
<dbReference type="OrthoDB" id="5244221at2"/>
<sequence length="234" mass="25869">MRQQAAKKVPETLHDQLVFAWTYIGGFSGAFLTLLPVFAFIVVNDFEGLWAAIGASIGVAAIVGIVQLLRRETLGAAFVGLGGVVLSSFVAAVLGEARGYYLIGNIVTAAISAILLISILVRRPLIGQIWASANFQGSFWREDRTSLRYYDFATALWFVAAFSRFVVQQWLYNLDETTWLGIARVAMGWPLTLLVVLPTIWAVRRVDKRRELYDPNFTAPKHVSADTRSQDAGL</sequence>
<feature type="transmembrane region" description="Helical" evidence="1">
    <location>
        <begin position="21"/>
        <end position="43"/>
    </location>
</feature>
<dbReference type="RefSeq" id="WP_083962455.1">
    <property type="nucleotide sequence ID" value="NZ_BDDI01000015.1"/>
</dbReference>
<dbReference type="InterPro" id="IPR016566">
    <property type="entry name" value="UCP010219"/>
</dbReference>
<gene>
    <name evidence="2" type="ORF">FHU29_000990</name>
</gene>
<feature type="transmembrane region" description="Helical" evidence="1">
    <location>
        <begin position="76"/>
        <end position="94"/>
    </location>
</feature>
<evidence type="ECO:0000256" key="1">
    <source>
        <dbReference type="SAM" id="Phobius"/>
    </source>
</evidence>
<comment type="caution">
    <text evidence="2">The sequence shown here is derived from an EMBL/GenBank/DDBJ whole genome shotgun (WGS) entry which is preliminary data.</text>
</comment>
<accession>A0A839RKB0</accession>
<dbReference type="EMBL" id="JACHWS010000001">
    <property type="protein sequence ID" value="MBB3036556.1"/>
    <property type="molecule type" value="Genomic_DNA"/>
</dbReference>
<evidence type="ECO:0000313" key="3">
    <source>
        <dbReference type="Proteomes" id="UP000567922"/>
    </source>
</evidence>
<keyword evidence="3" id="KW-1185">Reference proteome</keyword>
<dbReference type="Proteomes" id="UP000567922">
    <property type="component" value="Unassembled WGS sequence"/>
</dbReference>